<dbReference type="PROSITE" id="PS50110">
    <property type="entry name" value="RESPONSE_REGULATORY"/>
    <property type="match status" value="1"/>
</dbReference>
<feature type="modified residue" description="4-aspartylphosphate" evidence="1">
    <location>
        <position position="56"/>
    </location>
</feature>
<dbReference type="SMART" id="SM00448">
    <property type="entry name" value="REC"/>
    <property type="match status" value="1"/>
</dbReference>
<evidence type="ECO:0000256" key="1">
    <source>
        <dbReference type="PROSITE-ProRule" id="PRU00169"/>
    </source>
</evidence>
<dbReference type="InterPro" id="IPR052048">
    <property type="entry name" value="ST_Response_Regulator"/>
</dbReference>
<sequence>MARVSALVVDDAPFIRDLVKKALRSQFPGLQIEEAVNGRKAQQVLSRAAFDLILCDWEMPEMSGLELLQWFRGQPGSEKTPFIMVTSRGDKENVIEAIQAGVSDFIGKPFTNEQLAAKVKKALHRSGKLQVLQGRQAPASGGTAQDSVANLMGGRKPDSGSNSVAASPAAPPEIKPAISETGATDSDTTDVQDRPATQQVRGQAQLRLAGGQFACVVKTLSLRDALVVVRRSEHMPQVFESGVLDLEQDADKSVARINAYVHAVASMEPTMDCEWIKVTLKFVDQDPQKLDYLSRLIASGSAQRHYSPSA</sequence>
<dbReference type="Proteomes" id="UP000638188">
    <property type="component" value="Unassembled WGS sequence"/>
</dbReference>
<comment type="caution">
    <text evidence="4">The sequence shown here is derived from an EMBL/GenBank/DDBJ whole genome shotgun (WGS) entry which is preliminary data.</text>
</comment>
<dbReference type="Gene3D" id="3.40.50.2300">
    <property type="match status" value="1"/>
</dbReference>
<dbReference type="Pfam" id="PF00072">
    <property type="entry name" value="Response_reg"/>
    <property type="match status" value="1"/>
</dbReference>
<dbReference type="PANTHER" id="PTHR43228">
    <property type="entry name" value="TWO-COMPONENT RESPONSE REGULATOR"/>
    <property type="match status" value="1"/>
</dbReference>
<evidence type="ECO:0000256" key="2">
    <source>
        <dbReference type="SAM" id="MobiDB-lite"/>
    </source>
</evidence>
<feature type="domain" description="Response regulatory" evidence="3">
    <location>
        <begin position="5"/>
        <end position="123"/>
    </location>
</feature>
<feature type="region of interest" description="Disordered" evidence="2">
    <location>
        <begin position="132"/>
        <end position="196"/>
    </location>
</feature>
<gene>
    <name evidence="4" type="ORF">GCM10007418_13120</name>
</gene>
<name>A0ABQ1PD43_9GAMM</name>
<dbReference type="InterPro" id="IPR001789">
    <property type="entry name" value="Sig_transdc_resp-reg_receiver"/>
</dbReference>
<evidence type="ECO:0000259" key="3">
    <source>
        <dbReference type="PROSITE" id="PS50110"/>
    </source>
</evidence>
<keyword evidence="1" id="KW-0597">Phosphoprotein</keyword>
<dbReference type="PANTHER" id="PTHR43228:SF1">
    <property type="entry name" value="TWO-COMPONENT RESPONSE REGULATOR ARR22"/>
    <property type="match status" value="1"/>
</dbReference>
<protein>
    <submittedName>
        <fullName evidence="4">Two-component system response regulator</fullName>
    </submittedName>
</protein>
<dbReference type="EMBL" id="BMFF01000002">
    <property type="protein sequence ID" value="GGC94903.1"/>
    <property type="molecule type" value="Genomic_DNA"/>
</dbReference>
<proteinExistence type="predicted"/>
<dbReference type="SUPFAM" id="SSF52172">
    <property type="entry name" value="CheY-like"/>
    <property type="match status" value="1"/>
</dbReference>
<organism evidence="4 5">
    <name type="scientific">Halopseudomonas salina</name>
    <dbReference type="NCBI Taxonomy" id="1323744"/>
    <lineage>
        <taxon>Bacteria</taxon>
        <taxon>Pseudomonadati</taxon>
        <taxon>Pseudomonadota</taxon>
        <taxon>Gammaproteobacteria</taxon>
        <taxon>Pseudomonadales</taxon>
        <taxon>Pseudomonadaceae</taxon>
        <taxon>Halopseudomonas</taxon>
    </lineage>
</organism>
<evidence type="ECO:0000313" key="5">
    <source>
        <dbReference type="Proteomes" id="UP000638188"/>
    </source>
</evidence>
<reference evidence="5" key="1">
    <citation type="journal article" date="2019" name="Int. J. Syst. Evol. Microbiol.">
        <title>The Global Catalogue of Microorganisms (GCM) 10K type strain sequencing project: providing services to taxonomists for standard genome sequencing and annotation.</title>
        <authorList>
            <consortium name="The Broad Institute Genomics Platform"/>
            <consortium name="The Broad Institute Genome Sequencing Center for Infectious Disease"/>
            <person name="Wu L."/>
            <person name="Ma J."/>
        </authorList>
    </citation>
    <scope>NUCLEOTIDE SEQUENCE [LARGE SCALE GENOMIC DNA]</scope>
    <source>
        <strain evidence="5">CGMCC 1.12482</strain>
    </source>
</reference>
<evidence type="ECO:0000313" key="4">
    <source>
        <dbReference type="EMBL" id="GGC94903.1"/>
    </source>
</evidence>
<accession>A0ABQ1PD43</accession>
<dbReference type="InterPro" id="IPR011006">
    <property type="entry name" value="CheY-like_superfamily"/>
</dbReference>
<dbReference type="RefSeq" id="WP_150276511.1">
    <property type="nucleotide sequence ID" value="NZ_BMFF01000002.1"/>
</dbReference>
<feature type="compositionally biased region" description="Low complexity" evidence="2">
    <location>
        <begin position="159"/>
        <end position="168"/>
    </location>
</feature>
<keyword evidence="5" id="KW-1185">Reference proteome</keyword>